<dbReference type="SMART" id="SM00382">
    <property type="entry name" value="AAA"/>
    <property type="match status" value="1"/>
</dbReference>
<dbReference type="Gene3D" id="3.40.50.300">
    <property type="entry name" value="P-loop containing nucleotide triphosphate hydrolases"/>
    <property type="match status" value="1"/>
</dbReference>
<evidence type="ECO:0000256" key="1">
    <source>
        <dbReference type="ARBA" id="ARBA00022741"/>
    </source>
</evidence>
<keyword evidence="2" id="KW-0067">ATP-binding</keyword>
<dbReference type="EMBL" id="UEYP01000016">
    <property type="protein sequence ID" value="SSC65030.1"/>
    <property type="molecule type" value="Genomic_DNA"/>
</dbReference>
<dbReference type="PROSITE" id="PS50893">
    <property type="entry name" value="ABC_TRANSPORTER_2"/>
    <property type="match status" value="1"/>
</dbReference>
<dbReference type="AlphaFoldDB" id="A0A376ABK0"/>
<evidence type="ECO:0000256" key="2">
    <source>
        <dbReference type="ARBA" id="ARBA00022840"/>
    </source>
</evidence>
<dbReference type="Pfam" id="PF00005">
    <property type="entry name" value="ABC_tran"/>
    <property type="match status" value="1"/>
</dbReference>
<dbReference type="InterPro" id="IPR027417">
    <property type="entry name" value="P-loop_NTPase"/>
</dbReference>
<sequence length="261" mass="28229">MTERLTLANVGVRRGGNRILDDISASLEPGQIVGLVGPNGAGKSTLLGAIAGLAAHDGAIHWGGRRVDIGEIGFMPQQCQVRAELSVLEVVLLGRHERLGFRVGDALVRSAVDMLRSFGIDDLSGRAIQSLSGGQQQLVLLAQRLLREPKLLLLDEATSALDIRHQMRVFDLLTDYVARTGALVLIAIHDLNLAARHSDSVLLLHAGRLEGMGAFEEIVTPAALRRVYGIEAEVLSCRNGRPVVVPHSSFEPDRPRQTRRA</sequence>
<dbReference type="PANTHER" id="PTHR42794">
    <property type="entry name" value="HEMIN IMPORT ATP-BINDING PROTEIN HMUV"/>
    <property type="match status" value="1"/>
</dbReference>
<name>A0A376ABK0_9HYPH</name>
<organism evidence="4 5">
    <name type="scientific">Ciceribacter selenitireducens ATCC BAA-1503</name>
    <dbReference type="NCBI Taxonomy" id="1336235"/>
    <lineage>
        <taxon>Bacteria</taxon>
        <taxon>Pseudomonadati</taxon>
        <taxon>Pseudomonadota</taxon>
        <taxon>Alphaproteobacteria</taxon>
        <taxon>Hyphomicrobiales</taxon>
        <taxon>Rhizobiaceae</taxon>
        <taxon>Ciceribacter</taxon>
    </lineage>
</organism>
<dbReference type="Proteomes" id="UP000254764">
    <property type="component" value="Unassembled WGS sequence"/>
</dbReference>
<protein>
    <recommendedName>
        <fullName evidence="3">ABC transporter domain-containing protein</fullName>
    </recommendedName>
</protein>
<dbReference type="GO" id="GO:0005524">
    <property type="term" value="F:ATP binding"/>
    <property type="evidence" value="ECO:0007669"/>
    <property type="project" value="UniProtKB-KW"/>
</dbReference>
<keyword evidence="5" id="KW-1185">Reference proteome</keyword>
<dbReference type="InterPro" id="IPR003593">
    <property type="entry name" value="AAA+_ATPase"/>
</dbReference>
<evidence type="ECO:0000259" key="3">
    <source>
        <dbReference type="PROSITE" id="PS50893"/>
    </source>
</evidence>
<dbReference type="InterPro" id="IPR003439">
    <property type="entry name" value="ABC_transporter-like_ATP-bd"/>
</dbReference>
<evidence type="ECO:0000313" key="4">
    <source>
        <dbReference type="EMBL" id="SSC65030.1"/>
    </source>
</evidence>
<keyword evidence="1" id="KW-0547">Nucleotide-binding</keyword>
<gene>
    <name evidence="4" type="ORF">RHIZ70_738</name>
</gene>
<dbReference type="RefSeq" id="WP_115672160.1">
    <property type="nucleotide sequence ID" value="NZ_UEYP01000016.1"/>
</dbReference>
<accession>A0A376ABK0</accession>
<dbReference type="GO" id="GO:0016887">
    <property type="term" value="F:ATP hydrolysis activity"/>
    <property type="evidence" value="ECO:0007669"/>
    <property type="project" value="InterPro"/>
</dbReference>
<dbReference type="PANTHER" id="PTHR42794:SF2">
    <property type="entry name" value="ABC TRANSPORTER ATP-BINDING PROTEIN"/>
    <property type="match status" value="1"/>
</dbReference>
<dbReference type="STRING" id="1336235.GCA_000518785_03652"/>
<dbReference type="SUPFAM" id="SSF52540">
    <property type="entry name" value="P-loop containing nucleoside triphosphate hydrolases"/>
    <property type="match status" value="1"/>
</dbReference>
<feature type="domain" description="ABC transporter" evidence="3">
    <location>
        <begin position="5"/>
        <end position="231"/>
    </location>
</feature>
<dbReference type="OrthoDB" id="9810077at2"/>
<evidence type="ECO:0000313" key="5">
    <source>
        <dbReference type="Proteomes" id="UP000254764"/>
    </source>
</evidence>
<reference evidence="5" key="1">
    <citation type="submission" date="2018-07" db="EMBL/GenBank/DDBJ databases">
        <authorList>
            <person name="Peiro R."/>
            <person name="Begona"/>
            <person name="Cbmso G."/>
            <person name="Lopez M."/>
            <person name="Gonzalez S."/>
        </authorList>
    </citation>
    <scope>NUCLEOTIDE SEQUENCE [LARGE SCALE GENOMIC DNA]</scope>
</reference>
<proteinExistence type="predicted"/>